<evidence type="ECO:0000256" key="1">
    <source>
        <dbReference type="ARBA" id="ARBA00004651"/>
    </source>
</evidence>
<evidence type="ECO:0000256" key="3">
    <source>
        <dbReference type="ARBA" id="ARBA00022692"/>
    </source>
</evidence>
<dbReference type="InterPro" id="IPR020846">
    <property type="entry name" value="MFS_dom"/>
</dbReference>
<dbReference type="PATRIC" id="fig|358396.7.peg.1765"/>
<gene>
    <name evidence="9" type="ORF">C445_08709</name>
    <name evidence="8" type="ORF">CHINAEXTREME_05435</name>
</gene>
<keyword evidence="10" id="KW-1185">Reference proteome</keyword>
<feature type="transmembrane region" description="Helical" evidence="6">
    <location>
        <begin position="120"/>
        <end position="138"/>
    </location>
</feature>
<feature type="transmembrane region" description="Helical" evidence="6">
    <location>
        <begin position="239"/>
        <end position="257"/>
    </location>
</feature>
<protein>
    <submittedName>
        <fullName evidence="8">MFS transporter</fullName>
    </submittedName>
    <submittedName>
        <fullName evidence="9">Major facilitator superfamily protein</fullName>
    </submittedName>
</protein>
<dbReference type="AlphaFoldDB" id="M0LJP7"/>
<dbReference type="Pfam" id="PF07690">
    <property type="entry name" value="MFS_1"/>
    <property type="match status" value="1"/>
</dbReference>
<dbReference type="Proteomes" id="UP000186547">
    <property type="component" value="Chromosome"/>
</dbReference>
<dbReference type="PANTHER" id="PTHR43124:SF3">
    <property type="entry name" value="CHLORAMPHENICOL EFFLUX PUMP RV0191"/>
    <property type="match status" value="1"/>
</dbReference>
<keyword evidence="4 6" id="KW-1133">Transmembrane helix</keyword>
<proteinExistence type="predicted"/>
<dbReference type="PROSITE" id="PS50850">
    <property type="entry name" value="MFS"/>
    <property type="match status" value="1"/>
</dbReference>
<evidence type="ECO:0000313" key="10">
    <source>
        <dbReference type="Proteomes" id="UP000011555"/>
    </source>
</evidence>
<sequence length="418" mass="42215">MSTPIPTHVADRARRLRRLGAELWSEGRGPILVAVAGGWFLSLGVRMIYPAVLPQLRAAYGLDLTRSGLLITALWVAYALGQLPGGVLDDRIGGGRVLVASTGVSAVALTFVVVAGSVPVLFAATILFGFATALYGVARFTILTTNYPDHGGTAIGLTMAAGDLGNTLLPPLAGALAVALAWELGFAAAIPLFLLATVGIHLTVPGDGSSGGTASASNGSGPGFLETLRRIGGALRGRAVLTVAGVQTLGYCVWQAFTGFYPTYLVEAKGIAPTTATVLFGGFFALGTLVKPLAGSAYDARGMRRSLPVVLLAITAAMALLPLVEGIAALTAVTALASGVLGYGTITLTYLTNALPEDVQGTGLGSLRTGYMLIGAGSPTVVGALADAGYFDEAFLLLAAVAGVALALSLSVPSTGSA</sequence>
<keyword evidence="3 6" id="KW-0812">Transmembrane</keyword>
<feature type="transmembrane region" description="Helical" evidence="6">
    <location>
        <begin position="330"/>
        <end position="351"/>
    </location>
</feature>
<evidence type="ECO:0000313" key="9">
    <source>
        <dbReference type="EMBL" id="EMA33756.1"/>
    </source>
</evidence>
<feature type="domain" description="Major facilitator superfamily (MFS) profile" evidence="7">
    <location>
        <begin position="30"/>
        <end position="417"/>
    </location>
</feature>
<feature type="transmembrane region" description="Helical" evidence="6">
    <location>
        <begin position="277"/>
        <end position="294"/>
    </location>
</feature>
<feature type="transmembrane region" description="Helical" evidence="6">
    <location>
        <begin position="31"/>
        <end position="52"/>
    </location>
</feature>
<evidence type="ECO:0000256" key="4">
    <source>
        <dbReference type="ARBA" id="ARBA00022989"/>
    </source>
</evidence>
<comment type="subcellular location">
    <subcellularLocation>
        <location evidence="1">Cell membrane</location>
        <topology evidence="1">Multi-pass membrane protein</topology>
    </subcellularLocation>
</comment>
<dbReference type="EMBL" id="CP019285">
    <property type="protein sequence ID" value="APW97247.1"/>
    <property type="molecule type" value="Genomic_DNA"/>
</dbReference>
<dbReference type="GeneID" id="30920545"/>
<dbReference type="eggNOG" id="arCOG00134">
    <property type="taxonomic scope" value="Archaea"/>
</dbReference>
<dbReference type="RefSeq" id="WP_007141465.1">
    <property type="nucleotide sequence ID" value="NZ_AOLZ01000034.1"/>
</dbReference>
<name>M0LJP7_NATLA</name>
<keyword evidence="5 6" id="KW-0472">Membrane</keyword>
<reference evidence="8 11" key="1">
    <citation type="journal article" date="2011" name="J. Bacteriol.">
        <title>Genome sequence of Halobiforma lacisalsi AJ5, an extremely halophilic archaeon which harbors a bop gene.</title>
        <authorList>
            <person name="Jiang X."/>
            <person name="Wang S."/>
            <person name="Cheng H."/>
            <person name="Huo Y."/>
            <person name="Zhang X."/>
            <person name="Zhu X."/>
            <person name="Han X."/>
            <person name="Ni P."/>
            <person name="Wu M."/>
        </authorList>
    </citation>
    <scope>NUCLEOTIDE SEQUENCE [LARGE SCALE GENOMIC DNA]</scope>
    <source>
        <strain evidence="8 11">AJ5</strain>
    </source>
</reference>
<keyword evidence="2" id="KW-1003">Cell membrane</keyword>
<feature type="transmembrane region" description="Helical" evidence="6">
    <location>
        <begin position="64"/>
        <end position="81"/>
    </location>
</feature>
<dbReference type="KEGG" id="hlc:CHINAEXTREME05435"/>
<feature type="transmembrane region" description="Helical" evidence="6">
    <location>
        <begin position="394"/>
        <end position="412"/>
    </location>
</feature>
<feature type="transmembrane region" description="Helical" evidence="6">
    <location>
        <begin position="93"/>
        <end position="113"/>
    </location>
</feature>
<evidence type="ECO:0000313" key="11">
    <source>
        <dbReference type="Proteomes" id="UP000186547"/>
    </source>
</evidence>
<evidence type="ECO:0000256" key="6">
    <source>
        <dbReference type="SAM" id="Phobius"/>
    </source>
</evidence>
<evidence type="ECO:0000256" key="5">
    <source>
        <dbReference type="ARBA" id="ARBA00023136"/>
    </source>
</evidence>
<dbReference type="GO" id="GO:0005886">
    <property type="term" value="C:plasma membrane"/>
    <property type="evidence" value="ECO:0007669"/>
    <property type="project" value="UniProtKB-SubCell"/>
</dbReference>
<dbReference type="PANTHER" id="PTHR43124">
    <property type="entry name" value="PURINE EFFLUX PUMP PBUE"/>
    <property type="match status" value="1"/>
</dbReference>
<feature type="transmembrane region" description="Helical" evidence="6">
    <location>
        <begin position="371"/>
        <end position="388"/>
    </location>
</feature>
<reference evidence="9 10" key="2">
    <citation type="journal article" date="2014" name="PLoS Genet.">
        <title>Phylogenetically driven sequencing of extremely halophilic archaea reveals strategies for static and dynamic osmo-response.</title>
        <authorList>
            <person name="Becker E.A."/>
            <person name="Seitzer P.M."/>
            <person name="Tritt A."/>
            <person name="Larsen D."/>
            <person name="Krusor M."/>
            <person name="Yao A.I."/>
            <person name="Wu D."/>
            <person name="Madern D."/>
            <person name="Eisen J.A."/>
            <person name="Darling A.E."/>
            <person name="Facciotti M.T."/>
        </authorList>
    </citation>
    <scope>NUCLEOTIDE SEQUENCE [LARGE SCALE GENOMIC DNA]</scope>
    <source>
        <strain evidence="9 10">AJ5</strain>
    </source>
</reference>
<dbReference type="InterPro" id="IPR036259">
    <property type="entry name" value="MFS_trans_sf"/>
</dbReference>
<dbReference type="InterPro" id="IPR011701">
    <property type="entry name" value="MFS"/>
</dbReference>
<reference evidence="8" key="3">
    <citation type="submission" date="2017-01" db="EMBL/GenBank/DDBJ databases">
        <authorList>
            <person name="Mah S.A."/>
            <person name="Swanson W.J."/>
            <person name="Moy G.W."/>
            <person name="Vacquier V.D."/>
        </authorList>
    </citation>
    <scope>NUCLEOTIDE SEQUENCE</scope>
    <source>
        <strain evidence="8">AJ5</strain>
    </source>
</reference>
<dbReference type="SUPFAM" id="SSF103473">
    <property type="entry name" value="MFS general substrate transporter"/>
    <property type="match status" value="1"/>
</dbReference>
<organism evidence="9 10">
    <name type="scientific">Natronobacterium lacisalsi AJ5</name>
    <dbReference type="NCBI Taxonomy" id="358396"/>
    <lineage>
        <taxon>Archaea</taxon>
        <taxon>Methanobacteriati</taxon>
        <taxon>Methanobacteriota</taxon>
        <taxon>Stenosarchaea group</taxon>
        <taxon>Halobacteria</taxon>
        <taxon>Halobacteriales</taxon>
        <taxon>Natrialbaceae</taxon>
        <taxon>Natronobacterium</taxon>
    </lineage>
</organism>
<accession>M0LJP7</accession>
<dbReference type="EMBL" id="AOLZ01000034">
    <property type="protein sequence ID" value="EMA33756.1"/>
    <property type="molecule type" value="Genomic_DNA"/>
</dbReference>
<evidence type="ECO:0000256" key="2">
    <source>
        <dbReference type="ARBA" id="ARBA00022475"/>
    </source>
</evidence>
<feature type="transmembrane region" description="Helical" evidence="6">
    <location>
        <begin position="172"/>
        <end position="195"/>
    </location>
</feature>
<evidence type="ECO:0000259" key="7">
    <source>
        <dbReference type="PROSITE" id="PS50850"/>
    </source>
</evidence>
<dbReference type="Proteomes" id="UP000011555">
    <property type="component" value="Unassembled WGS sequence"/>
</dbReference>
<dbReference type="Gene3D" id="1.20.1250.20">
    <property type="entry name" value="MFS general substrate transporter like domains"/>
    <property type="match status" value="2"/>
</dbReference>
<feature type="transmembrane region" description="Helical" evidence="6">
    <location>
        <begin position="306"/>
        <end position="324"/>
    </location>
</feature>
<dbReference type="GO" id="GO:0022857">
    <property type="term" value="F:transmembrane transporter activity"/>
    <property type="evidence" value="ECO:0007669"/>
    <property type="project" value="InterPro"/>
</dbReference>
<dbReference type="InterPro" id="IPR050189">
    <property type="entry name" value="MFS_Efflux_Transporters"/>
</dbReference>
<dbReference type="STRING" id="358396.CHINAEXTREME_05435"/>
<evidence type="ECO:0000313" key="8">
    <source>
        <dbReference type="EMBL" id="APW97247.1"/>
    </source>
</evidence>